<dbReference type="Pfam" id="PF13088">
    <property type="entry name" value="BNR_2"/>
    <property type="match status" value="1"/>
</dbReference>
<keyword evidence="3" id="KW-1185">Reference proteome</keyword>
<dbReference type="InterPro" id="IPR011040">
    <property type="entry name" value="Sialidase"/>
</dbReference>
<dbReference type="SUPFAM" id="SSF50939">
    <property type="entry name" value="Sialidases"/>
    <property type="match status" value="1"/>
</dbReference>
<sequence length="186" mass="20554">MTFTAFSAIATNGQIHREGQLSYACFPAPTVQSHAANLKTLGDGRLGCVWSGGTQEGVADISIYFSALEQDPAGGWAREWSEPRQLSFDSTRSEQNPILFTHGEELWLLYTAQNAGNQDTSEVRRRISLDHGRTWSEAETLFAATAHGGVLMHQPPIVVGERILLPVFRCATDPDEKWVGMPMIRH</sequence>
<dbReference type="InterPro" id="IPR036278">
    <property type="entry name" value="Sialidase_sf"/>
</dbReference>
<protein>
    <submittedName>
        <fullName evidence="2">Neuraminidase</fullName>
    </submittedName>
</protein>
<feature type="domain" description="Sialidase" evidence="1">
    <location>
        <begin position="44"/>
        <end position="170"/>
    </location>
</feature>
<proteinExistence type="predicted"/>
<dbReference type="Gene3D" id="2.120.10.10">
    <property type="match status" value="1"/>
</dbReference>
<evidence type="ECO:0000313" key="3">
    <source>
        <dbReference type="Proteomes" id="UP001195422"/>
    </source>
</evidence>
<dbReference type="EMBL" id="JAGIOJ010000001">
    <property type="protein sequence ID" value="MBP2397634.1"/>
    <property type="molecule type" value="Genomic_DNA"/>
</dbReference>
<evidence type="ECO:0000259" key="1">
    <source>
        <dbReference type="Pfam" id="PF13088"/>
    </source>
</evidence>
<name>A0ABS4XMA6_GLUPR</name>
<evidence type="ECO:0000313" key="2">
    <source>
        <dbReference type="EMBL" id="MBP2397634.1"/>
    </source>
</evidence>
<organism evidence="2 3">
    <name type="scientific">Glutamicibacter protophormiae</name>
    <name type="common">Brevibacterium protophormiae</name>
    <dbReference type="NCBI Taxonomy" id="37930"/>
    <lineage>
        <taxon>Bacteria</taxon>
        <taxon>Bacillati</taxon>
        <taxon>Actinomycetota</taxon>
        <taxon>Actinomycetes</taxon>
        <taxon>Micrococcales</taxon>
        <taxon>Micrococcaceae</taxon>
        <taxon>Glutamicibacter</taxon>
    </lineage>
</organism>
<gene>
    <name evidence="2" type="ORF">JOF39_000715</name>
</gene>
<dbReference type="Proteomes" id="UP001195422">
    <property type="component" value="Unassembled WGS sequence"/>
</dbReference>
<dbReference type="PANTHER" id="PTHR43752">
    <property type="entry name" value="BNR/ASP-BOX REPEAT FAMILY PROTEIN"/>
    <property type="match status" value="1"/>
</dbReference>
<reference evidence="2 3" key="1">
    <citation type="submission" date="2021-03" db="EMBL/GenBank/DDBJ databases">
        <title>Sequencing the genomes of 1000 actinobacteria strains.</title>
        <authorList>
            <person name="Klenk H.-P."/>
        </authorList>
    </citation>
    <scope>NUCLEOTIDE SEQUENCE [LARGE SCALE GENOMIC DNA]</scope>
    <source>
        <strain evidence="2 3">DSM 20168</strain>
    </source>
</reference>
<dbReference type="CDD" id="cd15482">
    <property type="entry name" value="Sialidase_non-viral"/>
    <property type="match status" value="1"/>
</dbReference>
<dbReference type="PANTHER" id="PTHR43752:SF2">
    <property type="entry name" value="BNR_ASP-BOX REPEAT FAMILY PROTEIN"/>
    <property type="match status" value="1"/>
</dbReference>
<dbReference type="RefSeq" id="WP_229777476.1">
    <property type="nucleotide sequence ID" value="NZ_BMPH01000021.1"/>
</dbReference>
<accession>A0ABS4XMA6</accession>
<comment type="caution">
    <text evidence="2">The sequence shown here is derived from an EMBL/GenBank/DDBJ whole genome shotgun (WGS) entry which is preliminary data.</text>
</comment>